<dbReference type="InterPro" id="IPR001789">
    <property type="entry name" value="Sig_transdc_resp-reg_receiver"/>
</dbReference>
<dbReference type="InterPro" id="IPR011006">
    <property type="entry name" value="CheY-like_superfamily"/>
</dbReference>
<comment type="caution">
    <text evidence="6">The sequence shown here is derived from an EMBL/GenBank/DDBJ whole genome shotgun (WGS) entry which is preliminary data.</text>
</comment>
<dbReference type="PROSITE" id="PS50043">
    <property type="entry name" value="HTH_LUXR_2"/>
    <property type="match status" value="1"/>
</dbReference>
<feature type="domain" description="Response regulatory" evidence="5">
    <location>
        <begin position="13"/>
        <end position="129"/>
    </location>
</feature>
<protein>
    <submittedName>
        <fullName evidence="6">Response regulator transcription factor</fullName>
    </submittedName>
</protein>
<dbReference type="PANTHER" id="PTHR43214">
    <property type="entry name" value="TWO-COMPONENT RESPONSE REGULATOR"/>
    <property type="match status" value="1"/>
</dbReference>
<accession>A0ABP6ZAF3</accession>
<name>A0ABP6ZAF3_9ACTN</name>
<dbReference type="PRINTS" id="PR00038">
    <property type="entry name" value="HTHLUXR"/>
</dbReference>
<feature type="domain" description="HTH luxR-type" evidence="4">
    <location>
        <begin position="152"/>
        <end position="217"/>
    </location>
</feature>
<dbReference type="SUPFAM" id="SSF46894">
    <property type="entry name" value="C-terminal effector domain of the bipartite response regulators"/>
    <property type="match status" value="1"/>
</dbReference>
<dbReference type="Proteomes" id="UP001501074">
    <property type="component" value="Unassembled WGS sequence"/>
</dbReference>
<dbReference type="SMART" id="SM00421">
    <property type="entry name" value="HTH_LUXR"/>
    <property type="match status" value="1"/>
</dbReference>
<dbReference type="EMBL" id="BAAAZO010000002">
    <property type="protein sequence ID" value="GAA3600103.1"/>
    <property type="molecule type" value="Genomic_DNA"/>
</dbReference>
<dbReference type="SUPFAM" id="SSF52172">
    <property type="entry name" value="CheY-like"/>
    <property type="match status" value="1"/>
</dbReference>
<evidence type="ECO:0000313" key="7">
    <source>
        <dbReference type="Proteomes" id="UP001501074"/>
    </source>
</evidence>
<evidence type="ECO:0000313" key="6">
    <source>
        <dbReference type="EMBL" id="GAA3600103.1"/>
    </source>
</evidence>
<dbReference type="InterPro" id="IPR058245">
    <property type="entry name" value="NreC/VraR/RcsB-like_REC"/>
</dbReference>
<gene>
    <name evidence="6" type="ORF">GCM10022223_14560</name>
</gene>
<reference evidence="7" key="1">
    <citation type="journal article" date="2019" name="Int. J. Syst. Evol. Microbiol.">
        <title>The Global Catalogue of Microorganisms (GCM) 10K type strain sequencing project: providing services to taxonomists for standard genome sequencing and annotation.</title>
        <authorList>
            <consortium name="The Broad Institute Genomics Platform"/>
            <consortium name="The Broad Institute Genome Sequencing Center for Infectious Disease"/>
            <person name="Wu L."/>
            <person name="Ma J."/>
        </authorList>
    </citation>
    <scope>NUCLEOTIDE SEQUENCE [LARGE SCALE GENOMIC DNA]</scope>
    <source>
        <strain evidence="7">JCM 16902</strain>
    </source>
</reference>
<dbReference type="RefSeq" id="WP_231486208.1">
    <property type="nucleotide sequence ID" value="NZ_BAAAZO010000002.1"/>
</dbReference>
<organism evidence="6 7">
    <name type="scientific">Kineosporia mesophila</name>
    <dbReference type="NCBI Taxonomy" id="566012"/>
    <lineage>
        <taxon>Bacteria</taxon>
        <taxon>Bacillati</taxon>
        <taxon>Actinomycetota</taxon>
        <taxon>Actinomycetes</taxon>
        <taxon>Kineosporiales</taxon>
        <taxon>Kineosporiaceae</taxon>
        <taxon>Kineosporia</taxon>
    </lineage>
</organism>
<evidence type="ECO:0000256" key="1">
    <source>
        <dbReference type="ARBA" id="ARBA00022553"/>
    </source>
</evidence>
<evidence type="ECO:0000259" key="5">
    <source>
        <dbReference type="PROSITE" id="PS50110"/>
    </source>
</evidence>
<dbReference type="SMART" id="SM00448">
    <property type="entry name" value="REC"/>
    <property type="match status" value="1"/>
</dbReference>
<dbReference type="PROSITE" id="PS50110">
    <property type="entry name" value="RESPONSE_REGULATORY"/>
    <property type="match status" value="1"/>
</dbReference>
<dbReference type="Pfam" id="PF00196">
    <property type="entry name" value="GerE"/>
    <property type="match status" value="1"/>
</dbReference>
<evidence type="ECO:0000256" key="3">
    <source>
        <dbReference type="PROSITE-ProRule" id="PRU00169"/>
    </source>
</evidence>
<keyword evidence="1 3" id="KW-0597">Phosphoprotein</keyword>
<dbReference type="InterPro" id="IPR000792">
    <property type="entry name" value="Tscrpt_reg_LuxR_C"/>
</dbReference>
<evidence type="ECO:0000259" key="4">
    <source>
        <dbReference type="PROSITE" id="PS50043"/>
    </source>
</evidence>
<dbReference type="CDD" id="cd06170">
    <property type="entry name" value="LuxR_C_like"/>
    <property type="match status" value="1"/>
</dbReference>
<keyword evidence="2" id="KW-0238">DNA-binding</keyword>
<evidence type="ECO:0000256" key="2">
    <source>
        <dbReference type="ARBA" id="ARBA00023125"/>
    </source>
</evidence>
<dbReference type="InterPro" id="IPR039420">
    <property type="entry name" value="WalR-like"/>
</dbReference>
<dbReference type="Pfam" id="PF00072">
    <property type="entry name" value="Response_reg"/>
    <property type="match status" value="1"/>
</dbReference>
<proteinExistence type="predicted"/>
<dbReference type="Gene3D" id="3.40.50.2300">
    <property type="match status" value="1"/>
</dbReference>
<dbReference type="CDD" id="cd17535">
    <property type="entry name" value="REC_NarL-like"/>
    <property type="match status" value="1"/>
</dbReference>
<dbReference type="InterPro" id="IPR016032">
    <property type="entry name" value="Sig_transdc_resp-reg_C-effctor"/>
</dbReference>
<feature type="modified residue" description="4-aspartylphosphate" evidence="3">
    <location>
        <position position="64"/>
    </location>
</feature>
<keyword evidence="7" id="KW-1185">Reference proteome</keyword>
<sequence>MKGVREGEPAAIRIVLADDHPLFREGLRKILEAQTDMQVVGEADEVVAVPDLVRLTRPDVVLLDVGVPGADVPELVGQIADIAPGIGVVVLSMSDDPDFVRALARRHVRGFLHKSTSRHELVAVVRAASRPGHVTVSISADGADRLFAPPGEVIRVQRLSQREAEVLGLAAQALSNVQIAGRLGTTEGTVKRHLRNVFGKLGAVSRIDAINRGIAAGIVPAPYAGRPGPLDSPVVR</sequence>